<organism evidence="1 2">
    <name type="scientific">Streptomyces clavifer</name>
    <dbReference type="NCBI Taxonomy" id="68188"/>
    <lineage>
        <taxon>Bacteria</taxon>
        <taxon>Bacillati</taxon>
        <taxon>Actinomycetota</taxon>
        <taxon>Actinomycetes</taxon>
        <taxon>Kitasatosporales</taxon>
        <taxon>Streptomycetaceae</taxon>
        <taxon>Streptomyces</taxon>
    </lineage>
</organism>
<sequence length="139" mass="14563">MRDATARFVLTILTALLLALESPVPATLFPSAHSAEALEAPDRRADSPPPAAVLHHLVRVYAPCSGTVHDGEASGLLRNRDRHHRAAAGSATETLVRCIVADDAAGRRPLSAPVALSGAHSRSRPSAPPTPAALQVFRC</sequence>
<evidence type="ECO:0000313" key="2">
    <source>
        <dbReference type="Proteomes" id="UP001519311"/>
    </source>
</evidence>
<reference evidence="1 2" key="1">
    <citation type="submission" date="2021-03" db="EMBL/GenBank/DDBJ databases">
        <title>Sequencing the genomes of 1000 actinobacteria strains.</title>
        <authorList>
            <person name="Klenk H.-P."/>
        </authorList>
    </citation>
    <scope>NUCLEOTIDE SEQUENCE [LARGE SCALE GENOMIC DNA]</scope>
    <source>
        <strain evidence="1 2">DSM 40843</strain>
    </source>
</reference>
<evidence type="ECO:0000313" key="1">
    <source>
        <dbReference type="EMBL" id="MBP2357925.1"/>
    </source>
</evidence>
<evidence type="ECO:0008006" key="3">
    <source>
        <dbReference type="Google" id="ProtNLM"/>
    </source>
</evidence>
<comment type="caution">
    <text evidence="1">The sequence shown here is derived from an EMBL/GenBank/DDBJ whole genome shotgun (WGS) entry which is preliminary data.</text>
</comment>
<protein>
    <recommendedName>
        <fullName evidence="3">Secreted protein</fullName>
    </recommendedName>
</protein>
<name>A0ABS4V1Y6_9ACTN</name>
<keyword evidence="2" id="KW-1185">Reference proteome</keyword>
<accession>A0ABS4V1Y6</accession>
<dbReference type="RefSeq" id="WP_209469337.1">
    <property type="nucleotide sequence ID" value="NZ_BMWJ01000002.1"/>
</dbReference>
<dbReference type="Proteomes" id="UP001519311">
    <property type="component" value="Unassembled WGS sequence"/>
</dbReference>
<dbReference type="EMBL" id="JAGINS010000001">
    <property type="protein sequence ID" value="MBP2357925.1"/>
    <property type="molecule type" value="Genomic_DNA"/>
</dbReference>
<proteinExistence type="predicted"/>
<gene>
    <name evidence="1" type="ORF">JOF59_000325</name>
</gene>